<evidence type="ECO:0000256" key="1">
    <source>
        <dbReference type="SAM" id="MobiDB-lite"/>
    </source>
</evidence>
<reference evidence="2 3" key="1">
    <citation type="submission" date="2023-05" db="EMBL/GenBank/DDBJ databases">
        <title>Actinoplanes sp. NEAU-A12 genome sequencing.</title>
        <authorList>
            <person name="Wang Z.-S."/>
        </authorList>
    </citation>
    <scope>NUCLEOTIDE SEQUENCE [LARGE SCALE GENOMIC DNA]</scope>
    <source>
        <strain evidence="2 3">NEAU-A12</strain>
    </source>
</reference>
<dbReference type="RefSeq" id="WP_282757054.1">
    <property type="nucleotide sequence ID" value="NZ_JASCTH010000002.1"/>
</dbReference>
<sequence>MSVVARIGALISGGALVLCVSACTSDPAEPAPSGPAWIEADTSEATGGPTGAPKSPGASAATVAPVTADRQFVFGTVDSDGKWFLSVNGTGLVELTRKYSDQALFVPSPVDAGGAGFLLRTGSGTSCLKVHDPGGGKQSRLKTAACDIADAGQIFSFSLSRDGQGRAVAVNGLVVHAEAGSSKVIVKKAGEGLFPAFIATDRGASTLPRLGG</sequence>
<comment type="caution">
    <text evidence="2">The sequence shown here is derived from an EMBL/GenBank/DDBJ whole genome shotgun (WGS) entry which is preliminary data.</text>
</comment>
<name>A0ABT6WD55_9ACTN</name>
<protein>
    <recommendedName>
        <fullName evidence="4">Ricin B lectin domain-containing protein</fullName>
    </recommendedName>
</protein>
<proteinExistence type="predicted"/>
<dbReference type="Proteomes" id="UP001241758">
    <property type="component" value="Unassembled WGS sequence"/>
</dbReference>
<dbReference type="EMBL" id="JASCTH010000002">
    <property type="protein sequence ID" value="MDI6097660.1"/>
    <property type="molecule type" value="Genomic_DNA"/>
</dbReference>
<gene>
    <name evidence="2" type="ORF">QLQ12_03465</name>
</gene>
<organism evidence="2 3">
    <name type="scientific">Actinoplanes sandaracinus</name>
    <dbReference type="NCBI Taxonomy" id="3045177"/>
    <lineage>
        <taxon>Bacteria</taxon>
        <taxon>Bacillati</taxon>
        <taxon>Actinomycetota</taxon>
        <taxon>Actinomycetes</taxon>
        <taxon>Micromonosporales</taxon>
        <taxon>Micromonosporaceae</taxon>
        <taxon>Actinoplanes</taxon>
    </lineage>
</organism>
<evidence type="ECO:0000313" key="3">
    <source>
        <dbReference type="Proteomes" id="UP001241758"/>
    </source>
</evidence>
<feature type="region of interest" description="Disordered" evidence="1">
    <location>
        <begin position="29"/>
        <end position="61"/>
    </location>
</feature>
<accession>A0ABT6WD55</accession>
<evidence type="ECO:0000313" key="2">
    <source>
        <dbReference type="EMBL" id="MDI6097660.1"/>
    </source>
</evidence>
<evidence type="ECO:0008006" key="4">
    <source>
        <dbReference type="Google" id="ProtNLM"/>
    </source>
</evidence>
<keyword evidence="3" id="KW-1185">Reference proteome</keyword>